<reference evidence="2 3" key="1">
    <citation type="journal article" date="2014" name="Genome Biol. Evol.">
        <title>The genome of the myxosporean Thelohanellus kitauei shows adaptations to nutrient acquisition within its fish host.</title>
        <authorList>
            <person name="Yang Y."/>
            <person name="Xiong J."/>
            <person name="Zhou Z."/>
            <person name="Huo F."/>
            <person name="Miao W."/>
            <person name="Ran C."/>
            <person name="Liu Y."/>
            <person name="Zhang J."/>
            <person name="Feng J."/>
            <person name="Wang M."/>
            <person name="Wang M."/>
            <person name="Wang L."/>
            <person name="Yao B."/>
        </authorList>
    </citation>
    <scope>NUCLEOTIDE SEQUENCE [LARGE SCALE GENOMIC DNA]</scope>
    <source>
        <strain evidence="2">Wuqing</strain>
    </source>
</reference>
<protein>
    <submittedName>
        <fullName evidence="2">Uncharacterized protein</fullName>
    </submittedName>
</protein>
<evidence type="ECO:0000313" key="2">
    <source>
        <dbReference type="EMBL" id="KII73939.1"/>
    </source>
</evidence>
<dbReference type="AlphaFoldDB" id="A0A0C2J7Z6"/>
<feature type="region of interest" description="Disordered" evidence="1">
    <location>
        <begin position="21"/>
        <end position="44"/>
    </location>
</feature>
<organism evidence="2 3">
    <name type="scientific">Thelohanellus kitauei</name>
    <name type="common">Myxosporean</name>
    <dbReference type="NCBI Taxonomy" id="669202"/>
    <lineage>
        <taxon>Eukaryota</taxon>
        <taxon>Metazoa</taxon>
        <taxon>Cnidaria</taxon>
        <taxon>Myxozoa</taxon>
        <taxon>Myxosporea</taxon>
        <taxon>Bivalvulida</taxon>
        <taxon>Platysporina</taxon>
        <taxon>Myxobolidae</taxon>
        <taxon>Thelohanellus</taxon>
    </lineage>
</organism>
<sequence>MIEVQTQRIMELLQKFRDLGLETGEESDEVDKSNIPADPEVMEYPPVQQETPVLKSLLAQEGSDLNESQNTESEMTQNTEPMELSLDDKTGFIKSIGSSGDLQEVLKIRHRIQTSPEER</sequence>
<accession>A0A0C2J7Z6</accession>
<proteinExistence type="predicted"/>
<dbReference type="EMBL" id="JWZT01000602">
    <property type="protein sequence ID" value="KII73939.1"/>
    <property type="molecule type" value="Genomic_DNA"/>
</dbReference>
<evidence type="ECO:0000256" key="1">
    <source>
        <dbReference type="SAM" id="MobiDB-lite"/>
    </source>
</evidence>
<keyword evidence="3" id="KW-1185">Reference proteome</keyword>
<gene>
    <name evidence="2" type="ORF">RF11_00866</name>
</gene>
<evidence type="ECO:0000313" key="3">
    <source>
        <dbReference type="Proteomes" id="UP000031668"/>
    </source>
</evidence>
<feature type="region of interest" description="Disordered" evidence="1">
    <location>
        <begin position="61"/>
        <end position="84"/>
    </location>
</feature>
<dbReference type="Proteomes" id="UP000031668">
    <property type="component" value="Unassembled WGS sequence"/>
</dbReference>
<name>A0A0C2J7Z6_THEKT</name>
<feature type="compositionally biased region" description="Polar residues" evidence="1">
    <location>
        <begin position="63"/>
        <end position="80"/>
    </location>
</feature>
<comment type="caution">
    <text evidence="2">The sequence shown here is derived from an EMBL/GenBank/DDBJ whole genome shotgun (WGS) entry which is preliminary data.</text>
</comment>